<keyword evidence="3" id="KW-0067">ATP-binding</keyword>
<dbReference type="STRING" id="720554.Clocl_4121"/>
<evidence type="ECO:0000313" key="6">
    <source>
        <dbReference type="EMBL" id="AEV70553.1"/>
    </source>
</evidence>
<dbReference type="EMBL" id="CP003065">
    <property type="protein sequence ID" value="AEV70553.1"/>
    <property type="molecule type" value="Genomic_DNA"/>
</dbReference>
<dbReference type="PROSITE" id="PS50893">
    <property type="entry name" value="ABC_TRANSPORTER_2"/>
    <property type="match status" value="1"/>
</dbReference>
<dbReference type="HOGENOM" id="CLU_000604_1_11_9"/>
<dbReference type="GO" id="GO:0005524">
    <property type="term" value="F:ATP binding"/>
    <property type="evidence" value="ECO:0007669"/>
    <property type="project" value="UniProtKB-KW"/>
</dbReference>
<evidence type="ECO:0000259" key="5">
    <source>
        <dbReference type="PROSITE" id="PS50893"/>
    </source>
</evidence>
<dbReference type="CDD" id="cd03214">
    <property type="entry name" value="ABC_Iron-Siderophores_B12_Hemin"/>
    <property type="match status" value="1"/>
</dbReference>
<dbReference type="InterPro" id="IPR003593">
    <property type="entry name" value="AAA+_ATPase"/>
</dbReference>
<evidence type="ECO:0000256" key="3">
    <source>
        <dbReference type="ARBA" id="ARBA00022840"/>
    </source>
</evidence>
<dbReference type="RefSeq" id="WP_014257049.1">
    <property type="nucleotide sequence ID" value="NC_016627.1"/>
</dbReference>
<dbReference type="Gene3D" id="3.40.50.300">
    <property type="entry name" value="P-loop containing nucleotide triphosphate hydrolases"/>
    <property type="match status" value="1"/>
</dbReference>
<dbReference type="PANTHER" id="PTHR42794">
    <property type="entry name" value="HEMIN IMPORT ATP-BINDING PROTEIN HMUV"/>
    <property type="match status" value="1"/>
</dbReference>
<gene>
    <name evidence="6" type="ordered locus">Clocl_4121</name>
</gene>
<dbReference type="FunFam" id="3.40.50.300:FF:000134">
    <property type="entry name" value="Iron-enterobactin ABC transporter ATP-binding protein"/>
    <property type="match status" value="1"/>
</dbReference>
<dbReference type="InterPro" id="IPR027417">
    <property type="entry name" value="P-loop_NTPase"/>
</dbReference>
<dbReference type="KEGG" id="ccl:Clocl_4121"/>
<dbReference type="GO" id="GO:0016887">
    <property type="term" value="F:ATP hydrolysis activity"/>
    <property type="evidence" value="ECO:0007669"/>
    <property type="project" value="InterPro"/>
</dbReference>
<dbReference type="Proteomes" id="UP000005435">
    <property type="component" value="Chromosome"/>
</dbReference>
<dbReference type="PROSITE" id="PS00211">
    <property type="entry name" value="ABC_TRANSPORTER_1"/>
    <property type="match status" value="1"/>
</dbReference>
<dbReference type="AlphaFoldDB" id="G8LTP3"/>
<organism evidence="6 7">
    <name type="scientific">Acetivibrio clariflavus (strain DSM 19732 / NBRC 101661 / EBR45)</name>
    <name type="common">Clostridium clariflavum</name>
    <dbReference type="NCBI Taxonomy" id="720554"/>
    <lineage>
        <taxon>Bacteria</taxon>
        <taxon>Bacillati</taxon>
        <taxon>Bacillota</taxon>
        <taxon>Clostridia</taxon>
        <taxon>Eubacteriales</taxon>
        <taxon>Oscillospiraceae</taxon>
        <taxon>Acetivibrio</taxon>
    </lineage>
</organism>
<proteinExistence type="predicted"/>
<keyword evidence="2" id="KW-0547">Nucleotide-binding</keyword>
<dbReference type="PANTHER" id="PTHR42794:SF1">
    <property type="entry name" value="HEMIN IMPORT ATP-BINDING PROTEIN HMUV"/>
    <property type="match status" value="1"/>
</dbReference>
<dbReference type="SUPFAM" id="SSF52540">
    <property type="entry name" value="P-loop containing nucleoside triphosphate hydrolases"/>
    <property type="match status" value="1"/>
</dbReference>
<sequence length="260" mass="29697">MLRLENVRCGYDEIEVIKGVSFHVNKGEKICIIGPNGCGKSTLLKAIAGLIKSEGEIYLSGIPIRKMKRTEIASRIAMLRQNETIYFPYTVYETVMLGRYLHMKGGIFRSPSKYDRDFVLECIDRVGLSDVRDRQINTLSGGQLQRVFLAKALAQEPNLILLDEPTNHLDLKYQIELIEYLNQWTQKDGHTVIGVLHDINLAMHFADKILLLSDGKIAKYGCINNFVDGKLLEQAYHMDIKSYMQKSLRIWEESAVKRTV</sequence>
<evidence type="ECO:0000256" key="2">
    <source>
        <dbReference type="ARBA" id="ARBA00022741"/>
    </source>
</evidence>
<evidence type="ECO:0000256" key="1">
    <source>
        <dbReference type="ARBA" id="ARBA00022448"/>
    </source>
</evidence>
<accession>G8LTP3</accession>
<dbReference type="Pfam" id="PF00005">
    <property type="entry name" value="ABC_tran"/>
    <property type="match status" value="1"/>
</dbReference>
<dbReference type="InterPro" id="IPR017871">
    <property type="entry name" value="ABC_transporter-like_CS"/>
</dbReference>
<protein>
    <submittedName>
        <fullName evidence="6">ABC-type cobalamin/Fe3+-siderophore transport system, ATPase component</fullName>
    </submittedName>
</protein>
<dbReference type="OrthoDB" id="9799337at2"/>
<reference evidence="7" key="1">
    <citation type="submission" date="2011-12" db="EMBL/GenBank/DDBJ databases">
        <title>Complete sequence of Clostridium clariflavum DSM 19732.</title>
        <authorList>
            <consortium name="US DOE Joint Genome Institute"/>
            <person name="Lucas S."/>
            <person name="Han J."/>
            <person name="Lapidus A."/>
            <person name="Cheng J.-F."/>
            <person name="Goodwin L."/>
            <person name="Pitluck S."/>
            <person name="Peters L."/>
            <person name="Teshima H."/>
            <person name="Detter J.C."/>
            <person name="Han C."/>
            <person name="Tapia R."/>
            <person name="Land M."/>
            <person name="Hauser L."/>
            <person name="Kyrpides N."/>
            <person name="Ivanova N."/>
            <person name="Pagani I."/>
            <person name="Kitzmiller T."/>
            <person name="Lynd L."/>
            <person name="Izquierdo J."/>
            <person name="Woyke T."/>
        </authorList>
    </citation>
    <scope>NUCLEOTIDE SEQUENCE [LARGE SCALE GENOMIC DNA]</scope>
    <source>
        <strain evidence="7">DSM 19732 / NBRC 101661 / EBR45</strain>
    </source>
</reference>
<reference evidence="6 7" key="2">
    <citation type="journal article" date="2012" name="Stand. Genomic Sci.">
        <title>Complete Genome Sequence of Clostridium clariflavum DSM 19732.</title>
        <authorList>
            <person name="Izquierdo J.A."/>
            <person name="Goodwin L."/>
            <person name="Davenport K.W."/>
            <person name="Teshima H."/>
            <person name="Bruce D."/>
            <person name="Detter C."/>
            <person name="Tapia R."/>
            <person name="Han S."/>
            <person name="Land M."/>
            <person name="Hauser L."/>
            <person name="Jeffries C.D."/>
            <person name="Han J."/>
            <person name="Pitluck S."/>
            <person name="Nolan M."/>
            <person name="Chen A."/>
            <person name="Huntemann M."/>
            <person name="Mavromatis K."/>
            <person name="Mikhailova N."/>
            <person name="Liolios K."/>
            <person name="Woyke T."/>
            <person name="Lynd L.R."/>
        </authorList>
    </citation>
    <scope>NUCLEOTIDE SEQUENCE [LARGE SCALE GENOMIC DNA]</scope>
    <source>
        <strain evidence="7">DSM 19732 / NBRC 101661 / EBR45</strain>
    </source>
</reference>
<dbReference type="InterPro" id="IPR003439">
    <property type="entry name" value="ABC_transporter-like_ATP-bd"/>
</dbReference>
<name>G8LTP3_ACECE</name>
<keyword evidence="1" id="KW-0813">Transport</keyword>
<keyword evidence="7" id="KW-1185">Reference proteome</keyword>
<dbReference type="eggNOG" id="COG1120">
    <property type="taxonomic scope" value="Bacteria"/>
</dbReference>
<evidence type="ECO:0000256" key="4">
    <source>
        <dbReference type="ARBA" id="ARBA00022967"/>
    </source>
</evidence>
<keyword evidence="4" id="KW-1278">Translocase</keyword>
<dbReference type="SMART" id="SM00382">
    <property type="entry name" value="AAA"/>
    <property type="match status" value="1"/>
</dbReference>
<evidence type="ECO:0000313" key="7">
    <source>
        <dbReference type="Proteomes" id="UP000005435"/>
    </source>
</evidence>
<feature type="domain" description="ABC transporter" evidence="5">
    <location>
        <begin position="2"/>
        <end position="239"/>
    </location>
</feature>